<dbReference type="EMBL" id="JANUAU010000006">
    <property type="protein sequence ID" value="MCS3678087.1"/>
    <property type="molecule type" value="Genomic_DNA"/>
</dbReference>
<evidence type="ECO:0000313" key="9">
    <source>
        <dbReference type="Proteomes" id="UP001155027"/>
    </source>
</evidence>
<dbReference type="Proteomes" id="UP001155010">
    <property type="component" value="Unassembled WGS sequence"/>
</dbReference>
<feature type="transmembrane region" description="Helical" evidence="4">
    <location>
        <begin position="216"/>
        <end position="236"/>
    </location>
</feature>
<dbReference type="PANTHER" id="PTHR43129">
    <property type="entry name" value="FOSMIDOMYCIN RESISTANCE PROTEIN"/>
    <property type="match status" value="1"/>
</dbReference>
<accession>A0A9X2PNK8</accession>
<organism evidence="6 9">
    <name type="scientific">Salinibacter ruber</name>
    <dbReference type="NCBI Taxonomy" id="146919"/>
    <lineage>
        <taxon>Bacteria</taxon>
        <taxon>Pseudomonadati</taxon>
        <taxon>Rhodothermota</taxon>
        <taxon>Rhodothermia</taxon>
        <taxon>Rhodothermales</taxon>
        <taxon>Salinibacteraceae</taxon>
        <taxon>Salinibacter</taxon>
    </lineage>
</organism>
<evidence type="ECO:0000256" key="1">
    <source>
        <dbReference type="ARBA" id="ARBA00022692"/>
    </source>
</evidence>
<feature type="domain" description="Major facilitator superfamily (MFS) profile" evidence="5">
    <location>
        <begin position="1"/>
        <end position="406"/>
    </location>
</feature>
<feature type="transmembrane region" description="Helical" evidence="4">
    <location>
        <begin position="42"/>
        <end position="62"/>
    </location>
</feature>
<dbReference type="Pfam" id="PF07690">
    <property type="entry name" value="MFS_1"/>
    <property type="match status" value="1"/>
</dbReference>
<feature type="transmembrane region" description="Helical" evidence="4">
    <location>
        <begin position="261"/>
        <end position="279"/>
    </location>
</feature>
<dbReference type="InterPro" id="IPR020846">
    <property type="entry name" value="MFS_dom"/>
</dbReference>
<evidence type="ECO:0000256" key="4">
    <source>
        <dbReference type="SAM" id="Phobius"/>
    </source>
</evidence>
<dbReference type="EMBL" id="JANTYZ010000002">
    <property type="protein sequence ID" value="MCS3864367.1"/>
    <property type="molecule type" value="Genomic_DNA"/>
</dbReference>
<keyword evidence="2 4" id="KW-1133">Transmembrane helix</keyword>
<dbReference type="Gene3D" id="1.20.1250.20">
    <property type="entry name" value="MFS general substrate transporter like domains"/>
    <property type="match status" value="2"/>
</dbReference>
<evidence type="ECO:0000259" key="5">
    <source>
        <dbReference type="PROSITE" id="PS50850"/>
    </source>
</evidence>
<feature type="transmembrane region" description="Helical" evidence="4">
    <location>
        <begin position="317"/>
        <end position="336"/>
    </location>
</feature>
<dbReference type="GO" id="GO:0005886">
    <property type="term" value="C:plasma membrane"/>
    <property type="evidence" value="ECO:0007669"/>
    <property type="project" value="TreeGrafter"/>
</dbReference>
<dbReference type="RefSeq" id="WP_011403144.1">
    <property type="nucleotide sequence ID" value="NZ_CP030361.1"/>
</dbReference>
<dbReference type="InterPro" id="IPR036259">
    <property type="entry name" value="MFS_trans_sf"/>
</dbReference>
<dbReference type="GeneID" id="83727287"/>
<protein>
    <submittedName>
        <fullName evidence="6">MFS family permease</fullName>
    </submittedName>
</protein>
<feature type="transmembrane region" description="Helical" evidence="4">
    <location>
        <begin position="74"/>
        <end position="96"/>
    </location>
</feature>
<dbReference type="PANTHER" id="PTHR43129:SF1">
    <property type="entry name" value="FOSMIDOMYCIN RESISTANCE PROTEIN"/>
    <property type="match status" value="1"/>
</dbReference>
<dbReference type="GO" id="GO:0022857">
    <property type="term" value="F:transmembrane transporter activity"/>
    <property type="evidence" value="ECO:0007669"/>
    <property type="project" value="InterPro"/>
</dbReference>
<comment type="caution">
    <text evidence="6">The sequence shown here is derived from an EMBL/GenBank/DDBJ whole genome shotgun (WGS) entry which is preliminary data.</text>
</comment>
<feature type="transmembrane region" description="Helical" evidence="4">
    <location>
        <begin position="102"/>
        <end position="124"/>
    </location>
</feature>
<feature type="transmembrane region" description="Helical" evidence="4">
    <location>
        <begin position="136"/>
        <end position="156"/>
    </location>
</feature>
<feature type="transmembrane region" description="Helical" evidence="4">
    <location>
        <begin position="383"/>
        <end position="403"/>
    </location>
</feature>
<feature type="transmembrane region" description="Helical" evidence="4">
    <location>
        <begin position="291"/>
        <end position="311"/>
    </location>
</feature>
<gene>
    <name evidence="6" type="ORF">GGP71_002017</name>
    <name evidence="7" type="ORF">GGP82_000913</name>
    <name evidence="8" type="ORF">GGP83_001100</name>
</gene>
<feature type="transmembrane region" description="Helical" evidence="4">
    <location>
        <begin position="357"/>
        <end position="377"/>
    </location>
</feature>
<dbReference type="Proteomes" id="UP001155034">
    <property type="component" value="Unassembled WGS sequence"/>
</dbReference>
<keyword evidence="1 4" id="KW-0812">Transmembrane</keyword>
<proteinExistence type="predicted"/>
<evidence type="ECO:0000256" key="2">
    <source>
        <dbReference type="ARBA" id="ARBA00022989"/>
    </source>
</evidence>
<sequence>MNANDRSIIALVTTGHGLVHTYELSIPIFMTVWLAELGVAEATLGAVVGGGYFLFGAGALPSGILVDRFGSRRLIACGLAGMGAAFVLLGLLPGLWGLGAALLAWGAAASVYHPAGLALISTGVRQRGRALAYHGIAGNVGIAGGPLLTALLLLVFDWATVAVLLGLPGLIAAAGAWRASVDETAAVGRHDATDGPSSTASANPGRLTALWRQTRHLFASGFAGVFVLVALSGLYYRGVLTFLPDLLTPLVTVDLPIDVSAGRYVYAGLLAVGIAGQYVGGRLSDRGGTEWVLAGALGLLSLVAVVFLPVAGGGTGALLVVSAGLGFVLFLVQPLYQATVAEYTPPDTRGLSYGYTYLAVFGIGAAGAALSGGLLQLAGPPLLFGALAGVALLGAGLSAWLAVRRAQLTDPEAATGLSP</sequence>
<evidence type="ECO:0000313" key="6">
    <source>
        <dbReference type="EMBL" id="MCS3678087.1"/>
    </source>
</evidence>
<dbReference type="PROSITE" id="PS50850">
    <property type="entry name" value="MFS"/>
    <property type="match status" value="1"/>
</dbReference>
<dbReference type="AlphaFoldDB" id="A0A9X2PNK8"/>
<dbReference type="SUPFAM" id="SSF103473">
    <property type="entry name" value="MFS general substrate transporter"/>
    <property type="match status" value="1"/>
</dbReference>
<evidence type="ECO:0000313" key="7">
    <source>
        <dbReference type="EMBL" id="MCS3864367.1"/>
    </source>
</evidence>
<reference evidence="6" key="1">
    <citation type="submission" date="2022-08" db="EMBL/GenBank/DDBJ databases">
        <title>Genomic Encyclopedia of Type Strains, Phase V (KMG-V): Genome sequencing to study the core and pangenomes of soil and plant-associated prokaryotes.</title>
        <authorList>
            <person name="Whitman W."/>
        </authorList>
    </citation>
    <scope>NUCLEOTIDE SEQUENCE</scope>
    <source>
        <strain evidence="6">0</strain>
        <strain evidence="7">SP2016B</strain>
        <strain evidence="8">SP2017</strain>
    </source>
</reference>
<feature type="transmembrane region" description="Helical" evidence="4">
    <location>
        <begin position="162"/>
        <end position="181"/>
    </location>
</feature>
<dbReference type="Proteomes" id="UP001155027">
    <property type="component" value="Unassembled WGS sequence"/>
</dbReference>
<evidence type="ECO:0000313" key="8">
    <source>
        <dbReference type="EMBL" id="MCS3951159.1"/>
    </source>
</evidence>
<dbReference type="EMBL" id="JANUBB010000003">
    <property type="protein sequence ID" value="MCS3951159.1"/>
    <property type="molecule type" value="Genomic_DNA"/>
</dbReference>
<name>A0A9X2PNK8_9BACT</name>
<keyword evidence="3 4" id="KW-0472">Membrane</keyword>
<evidence type="ECO:0000256" key="3">
    <source>
        <dbReference type="ARBA" id="ARBA00023136"/>
    </source>
</evidence>
<dbReference type="InterPro" id="IPR011701">
    <property type="entry name" value="MFS"/>
</dbReference>